<dbReference type="AlphaFoldDB" id="A0A8J4PS43"/>
<dbReference type="Proteomes" id="UP000695562">
    <property type="component" value="Unassembled WGS sequence"/>
</dbReference>
<keyword evidence="2" id="KW-1015">Disulfide bond</keyword>
<evidence type="ECO:0000313" key="5">
    <source>
        <dbReference type="EMBL" id="KAF2072758.1"/>
    </source>
</evidence>
<dbReference type="InterPro" id="IPR044865">
    <property type="entry name" value="MRH_dom"/>
</dbReference>
<feature type="signal peptide" evidence="3">
    <location>
        <begin position="1"/>
        <end position="22"/>
    </location>
</feature>
<protein>
    <recommendedName>
        <fullName evidence="4">MRH domain-containing protein</fullName>
    </recommendedName>
</protein>
<keyword evidence="1 3" id="KW-0732">Signal</keyword>
<gene>
    <name evidence="5" type="ORF">CYY_005924</name>
</gene>
<comment type="caution">
    <text evidence="5">The sequence shown here is derived from an EMBL/GenBank/DDBJ whole genome shotgun (WGS) entry which is preliminary data.</text>
</comment>
<proteinExistence type="predicted"/>
<feature type="chain" id="PRO_5035255262" description="MRH domain-containing protein" evidence="3">
    <location>
        <begin position="23"/>
        <end position="659"/>
    </location>
</feature>
<dbReference type="PROSITE" id="PS51257">
    <property type="entry name" value="PROKAR_LIPOPROTEIN"/>
    <property type="match status" value="1"/>
</dbReference>
<dbReference type="SMART" id="SM01404">
    <property type="entry name" value="CIMR"/>
    <property type="match status" value="1"/>
</dbReference>
<feature type="domain" description="MRH" evidence="4">
    <location>
        <begin position="512"/>
        <end position="659"/>
    </location>
</feature>
<evidence type="ECO:0000256" key="2">
    <source>
        <dbReference type="ARBA" id="ARBA00023157"/>
    </source>
</evidence>
<feature type="domain" description="MRH" evidence="4">
    <location>
        <begin position="33"/>
        <end position="167"/>
    </location>
</feature>
<evidence type="ECO:0000256" key="3">
    <source>
        <dbReference type="SAM" id="SignalP"/>
    </source>
</evidence>
<evidence type="ECO:0000313" key="6">
    <source>
        <dbReference type="Proteomes" id="UP000695562"/>
    </source>
</evidence>
<dbReference type="PROSITE" id="PS51914">
    <property type="entry name" value="MRH"/>
    <property type="match status" value="3"/>
</dbReference>
<dbReference type="PANTHER" id="PTHR23361">
    <property type="entry name" value="MUCIN"/>
    <property type="match status" value="1"/>
</dbReference>
<organism evidence="5 6">
    <name type="scientific">Polysphondylium violaceum</name>
    <dbReference type="NCBI Taxonomy" id="133409"/>
    <lineage>
        <taxon>Eukaryota</taxon>
        <taxon>Amoebozoa</taxon>
        <taxon>Evosea</taxon>
        <taxon>Eumycetozoa</taxon>
        <taxon>Dictyostelia</taxon>
        <taxon>Dictyosteliales</taxon>
        <taxon>Dictyosteliaceae</taxon>
        <taxon>Polysphondylium</taxon>
    </lineage>
</organism>
<dbReference type="Gene3D" id="2.70.130.10">
    <property type="entry name" value="Mannose-6-phosphate receptor binding domain"/>
    <property type="match status" value="4"/>
</dbReference>
<name>A0A8J4PS43_9MYCE</name>
<dbReference type="PANTHER" id="PTHR23361:SF20">
    <property type="entry name" value="MRH DOMAIN-CONTAINING PROTEIN"/>
    <property type="match status" value="1"/>
</dbReference>
<evidence type="ECO:0000256" key="1">
    <source>
        <dbReference type="ARBA" id="ARBA00022729"/>
    </source>
</evidence>
<dbReference type="InterPro" id="IPR009011">
    <property type="entry name" value="Man6P_isomerase_rcpt-bd_dom_sf"/>
</dbReference>
<dbReference type="OrthoDB" id="4504960at2759"/>
<feature type="domain" description="MRH" evidence="4">
    <location>
        <begin position="187"/>
        <end position="334"/>
    </location>
</feature>
<dbReference type="EMBL" id="AJWJ01000250">
    <property type="protein sequence ID" value="KAF2072758.1"/>
    <property type="molecule type" value="Genomic_DNA"/>
</dbReference>
<accession>A0A8J4PS43</accession>
<keyword evidence="6" id="KW-1185">Reference proteome</keyword>
<reference evidence="5" key="1">
    <citation type="submission" date="2020-01" db="EMBL/GenBank/DDBJ databases">
        <title>Development of genomics and gene disruption for Polysphondylium violaceum indicates a role for the polyketide synthase stlB in stalk morphogenesis.</title>
        <authorList>
            <person name="Narita B."/>
            <person name="Kawabe Y."/>
            <person name="Kin K."/>
            <person name="Saito T."/>
            <person name="Gibbs R."/>
            <person name="Kuspa A."/>
            <person name="Muzny D."/>
            <person name="Queller D."/>
            <person name="Richards S."/>
            <person name="Strassman J."/>
            <person name="Sucgang R."/>
            <person name="Worley K."/>
            <person name="Schaap P."/>
        </authorList>
    </citation>
    <scope>NUCLEOTIDE SEQUENCE</scope>
    <source>
        <strain evidence="5">QSvi11</strain>
    </source>
</reference>
<dbReference type="SUPFAM" id="SSF50911">
    <property type="entry name" value="Mannose 6-phosphate receptor domain"/>
    <property type="match status" value="4"/>
</dbReference>
<evidence type="ECO:0000259" key="4">
    <source>
        <dbReference type="PROSITE" id="PS51914"/>
    </source>
</evidence>
<sequence>MLTSMYRVLYICLFILFQLSEGSNITSQSFVTSSCNFILNNNLYDLSPLTLTDGRSYKTSNSLLKFDYIFNICGYATECKNKYSTRRDSQACSLFPLPVQIGDTNTEIAVENPNGITLSYTGSDFLCSRSNDLVFTCDESTDITVVGAQAHRCKYTVNIRSKYACPIKPTPKPTLSPQPKPPRPKPSNCVFQGSSENTFFDFTKLKNITYQANVGYIDSGYYTYYTLFFSICGEISVCTKYNQQNPDVYYQSCQVYLNQNQSIQTGDPSIVQDTLIRNGIRLNYQATEIYSGCLRNINLILSCDKDEEFTIGQAKEISPCAYEIPIVSLYACPFSYDSSSSSSSSGGGSPYSSSSSSSETPTSTCIIDSNITESPYGFNLSALSGSNHPYYIAKYQNDLYGDFNLLFSVCQGKVDKCQQYNQLSGNSTSYQSCQVYNDKYSIQTGTPSLLSYETSPTGISLLYKSNMYSNSIAKQNKLNLVCNSTTDFDIESTSIQKSILQVNINSRYACPSQCVFRDNSTGKSIDLSPLILPNNGAYEAKFQSYSLYFTFCGQIDICLKYEQQIPGMGPYQSCQLLMGVKPPLAVQTGKSTSLQVTVSTYATKLNYTSDSFPCGSGHYRYNILNLACDPTTDYKIISTNESPFCNYEINISTKYACPR</sequence>